<sequence length="127" mass="14198">MGCRAPGDARFHGWEALGRTLAVSSGMSRAPAVGKRREGTPRGDWRSGSLGSFREDRLEEQLQDWLQAPRCRSIPRSPSDPGSHPMTMKLHFAEEKKTQSQESHLRPFIHSFSYPLQIALTEPVLSA</sequence>
<accession>A0A7J8H295</accession>
<dbReference type="Proteomes" id="UP000593571">
    <property type="component" value="Unassembled WGS sequence"/>
</dbReference>
<protein>
    <submittedName>
        <fullName evidence="2">Uncharacterized protein</fullName>
    </submittedName>
</protein>
<feature type="region of interest" description="Disordered" evidence="1">
    <location>
        <begin position="25"/>
        <end position="52"/>
    </location>
</feature>
<name>A0A7J8H295_ROUAE</name>
<feature type="compositionally biased region" description="Basic and acidic residues" evidence="1">
    <location>
        <begin position="35"/>
        <end position="45"/>
    </location>
</feature>
<keyword evidence="3" id="KW-1185">Reference proteome</keyword>
<reference evidence="2 3" key="1">
    <citation type="journal article" date="2020" name="Nature">
        <title>Six reference-quality genomes reveal evolution of bat adaptations.</title>
        <authorList>
            <person name="Jebb D."/>
            <person name="Huang Z."/>
            <person name="Pippel M."/>
            <person name="Hughes G.M."/>
            <person name="Lavrichenko K."/>
            <person name="Devanna P."/>
            <person name="Winkler S."/>
            <person name="Jermiin L.S."/>
            <person name="Skirmuntt E.C."/>
            <person name="Katzourakis A."/>
            <person name="Burkitt-Gray L."/>
            <person name="Ray D.A."/>
            <person name="Sullivan K.A.M."/>
            <person name="Roscito J.G."/>
            <person name="Kirilenko B.M."/>
            <person name="Davalos L.M."/>
            <person name="Corthals A.P."/>
            <person name="Power M.L."/>
            <person name="Jones G."/>
            <person name="Ransome R.D."/>
            <person name="Dechmann D.K.N."/>
            <person name="Locatelli A.G."/>
            <person name="Puechmaille S.J."/>
            <person name="Fedrigo O."/>
            <person name="Jarvis E.D."/>
            <person name="Hiller M."/>
            <person name="Vernes S.C."/>
            <person name="Myers E.W."/>
            <person name="Teeling E.C."/>
        </authorList>
    </citation>
    <scope>NUCLEOTIDE SEQUENCE [LARGE SCALE GENOMIC DNA]</scope>
    <source>
        <strain evidence="2">MRouAeg1</strain>
        <tissue evidence="2">Muscle</tissue>
    </source>
</reference>
<evidence type="ECO:0000313" key="3">
    <source>
        <dbReference type="Proteomes" id="UP000593571"/>
    </source>
</evidence>
<proteinExistence type="predicted"/>
<comment type="caution">
    <text evidence="2">The sequence shown here is derived from an EMBL/GenBank/DDBJ whole genome shotgun (WGS) entry which is preliminary data.</text>
</comment>
<organism evidence="2 3">
    <name type="scientific">Rousettus aegyptiacus</name>
    <name type="common">Egyptian fruit bat</name>
    <name type="synonym">Pteropus aegyptiacus</name>
    <dbReference type="NCBI Taxonomy" id="9407"/>
    <lineage>
        <taxon>Eukaryota</taxon>
        <taxon>Metazoa</taxon>
        <taxon>Chordata</taxon>
        <taxon>Craniata</taxon>
        <taxon>Vertebrata</taxon>
        <taxon>Euteleostomi</taxon>
        <taxon>Mammalia</taxon>
        <taxon>Eutheria</taxon>
        <taxon>Laurasiatheria</taxon>
        <taxon>Chiroptera</taxon>
        <taxon>Yinpterochiroptera</taxon>
        <taxon>Pteropodoidea</taxon>
        <taxon>Pteropodidae</taxon>
        <taxon>Rousettinae</taxon>
        <taxon>Rousettus</taxon>
    </lineage>
</organism>
<evidence type="ECO:0000256" key="1">
    <source>
        <dbReference type="SAM" id="MobiDB-lite"/>
    </source>
</evidence>
<evidence type="ECO:0000313" key="2">
    <source>
        <dbReference type="EMBL" id="KAF6466065.1"/>
    </source>
</evidence>
<dbReference type="AlphaFoldDB" id="A0A7J8H295"/>
<dbReference type="EMBL" id="JACASE010000005">
    <property type="protein sequence ID" value="KAF6466065.1"/>
    <property type="molecule type" value="Genomic_DNA"/>
</dbReference>
<gene>
    <name evidence="2" type="ORF">HJG63_011385</name>
</gene>